<comment type="cofactor">
    <cofactor evidence="2">
        <name>heme b</name>
        <dbReference type="ChEBI" id="CHEBI:60344"/>
    </cofactor>
</comment>
<evidence type="ECO:0000256" key="2">
    <source>
        <dbReference type="ARBA" id="ARBA00001970"/>
    </source>
</evidence>
<dbReference type="PANTHER" id="PTHR43410:SF1">
    <property type="entry name" value="NITRIC OXIDE SYNTHASE"/>
    <property type="match status" value="1"/>
</dbReference>
<dbReference type="PROSITE" id="PS50902">
    <property type="entry name" value="FLAVODOXIN_LIKE"/>
    <property type="match status" value="1"/>
</dbReference>
<dbReference type="Gene3D" id="2.40.30.10">
    <property type="entry name" value="Translation factors"/>
    <property type="match status" value="1"/>
</dbReference>
<evidence type="ECO:0000256" key="3">
    <source>
        <dbReference type="ARBA" id="ARBA00001974"/>
    </source>
</evidence>
<dbReference type="Gene3D" id="3.40.50.360">
    <property type="match status" value="1"/>
</dbReference>
<keyword evidence="12" id="KW-0112">Calmodulin-binding</keyword>
<feature type="region of interest" description="Disordered" evidence="15">
    <location>
        <begin position="22"/>
        <end position="43"/>
    </location>
</feature>
<evidence type="ECO:0000256" key="13">
    <source>
        <dbReference type="ARBA" id="ARBA00023002"/>
    </source>
</evidence>
<dbReference type="Proteomes" id="UP000681722">
    <property type="component" value="Unassembled WGS sequence"/>
</dbReference>
<dbReference type="GO" id="GO:0046872">
    <property type="term" value="F:metal ion binding"/>
    <property type="evidence" value="ECO:0007669"/>
    <property type="project" value="UniProtKB-KW"/>
</dbReference>
<keyword evidence="6" id="KW-0349">Heme</keyword>
<dbReference type="InterPro" id="IPR036119">
    <property type="entry name" value="NOS_N_sf"/>
</dbReference>
<keyword evidence="8" id="KW-0288">FMN</keyword>
<dbReference type="InterPro" id="IPR008254">
    <property type="entry name" value="Flavodoxin/NO_synth"/>
</dbReference>
<feature type="compositionally biased region" description="Basic and acidic residues" evidence="15">
    <location>
        <begin position="596"/>
        <end position="609"/>
    </location>
</feature>
<keyword evidence="9" id="KW-0479">Metal-binding</keyword>
<evidence type="ECO:0000256" key="7">
    <source>
        <dbReference type="ARBA" id="ARBA00022630"/>
    </source>
</evidence>
<dbReference type="Gene3D" id="2.120.10.30">
    <property type="entry name" value="TolB, C-terminal domain"/>
    <property type="match status" value="1"/>
</dbReference>
<dbReference type="AlphaFoldDB" id="A0A815CI10"/>
<dbReference type="OrthoDB" id="1688044at2759"/>
<dbReference type="EMBL" id="CAJOBC010031109">
    <property type="protein sequence ID" value="CAF4090800.1"/>
    <property type="molecule type" value="Genomic_DNA"/>
</dbReference>
<dbReference type="Pfam" id="PF00667">
    <property type="entry name" value="FAD_binding_1"/>
    <property type="match status" value="1"/>
</dbReference>
<reference evidence="18" key="1">
    <citation type="submission" date="2021-02" db="EMBL/GenBank/DDBJ databases">
        <authorList>
            <person name="Nowell W R."/>
        </authorList>
    </citation>
    <scope>NUCLEOTIDE SEQUENCE</scope>
</reference>
<dbReference type="Proteomes" id="UP000663829">
    <property type="component" value="Unassembled WGS sequence"/>
</dbReference>
<keyword evidence="14" id="KW-0408">Iron</keyword>
<dbReference type="InterPro" id="IPR023173">
    <property type="entry name" value="NADPH_Cyt_P450_Rdtase_alpha"/>
</dbReference>
<keyword evidence="16" id="KW-0472">Membrane</keyword>
<dbReference type="CDD" id="cd05819">
    <property type="entry name" value="NHL"/>
    <property type="match status" value="1"/>
</dbReference>
<keyword evidence="20" id="KW-1185">Reference proteome</keyword>
<comment type="caution">
    <text evidence="18">The sequence shown here is derived from an EMBL/GenBank/DDBJ whole genome shotgun (WGS) entry which is preliminary data.</text>
</comment>
<dbReference type="Gene3D" id="3.90.340.10">
    <property type="entry name" value="Nitric Oxide Synthase, Chain A, domain 1"/>
    <property type="match status" value="1"/>
</dbReference>
<dbReference type="EMBL" id="CAJNOQ010011909">
    <property type="protein sequence ID" value="CAF1287757.1"/>
    <property type="molecule type" value="Genomic_DNA"/>
</dbReference>
<dbReference type="InterPro" id="IPR044943">
    <property type="entry name" value="NOS_dom_1"/>
</dbReference>
<keyword evidence="16" id="KW-0812">Transmembrane</keyword>
<evidence type="ECO:0000313" key="18">
    <source>
        <dbReference type="EMBL" id="CAF1287757.1"/>
    </source>
</evidence>
<evidence type="ECO:0000256" key="12">
    <source>
        <dbReference type="ARBA" id="ARBA00022860"/>
    </source>
</evidence>
<feature type="domain" description="Flavodoxin-like" evidence="17">
    <location>
        <begin position="510"/>
        <end position="679"/>
    </location>
</feature>
<dbReference type="SUPFAM" id="SSF101898">
    <property type="entry name" value="NHL repeat"/>
    <property type="match status" value="1"/>
</dbReference>
<evidence type="ECO:0000259" key="17">
    <source>
        <dbReference type="PROSITE" id="PS50902"/>
    </source>
</evidence>
<keyword evidence="16" id="KW-1133">Transmembrane helix</keyword>
<protein>
    <recommendedName>
        <fullName evidence="5">nitric-oxide synthase (NADPH)</fullName>
        <ecNumber evidence="5">1.14.13.39</ecNumber>
    </recommendedName>
</protein>
<dbReference type="InterPro" id="IPR050607">
    <property type="entry name" value="NOS"/>
</dbReference>
<dbReference type="Gene3D" id="3.90.440.10">
    <property type="entry name" value="Nitric Oxide Synthase,Heme Domain,Chain A domain 2"/>
    <property type="match status" value="1"/>
</dbReference>
<dbReference type="Gene3D" id="1.20.990.10">
    <property type="entry name" value="NADPH-cytochrome p450 Reductase, Chain A, domain 3"/>
    <property type="match status" value="1"/>
</dbReference>
<keyword evidence="13" id="KW-0560">Oxidoreductase</keyword>
<dbReference type="GO" id="GO:0005516">
    <property type="term" value="F:calmodulin binding"/>
    <property type="evidence" value="ECO:0007669"/>
    <property type="project" value="UniProtKB-KW"/>
</dbReference>
<name>A0A815CI10_9BILA</name>
<keyword evidence="11" id="KW-0521">NADP</keyword>
<feature type="compositionally biased region" description="Polar residues" evidence="15">
    <location>
        <begin position="29"/>
        <end position="43"/>
    </location>
</feature>
<evidence type="ECO:0000256" key="6">
    <source>
        <dbReference type="ARBA" id="ARBA00022617"/>
    </source>
</evidence>
<evidence type="ECO:0000256" key="10">
    <source>
        <dbReference type="ARBA" id="ARBA00022827"/>
    </source>
</evidence>
<dbReference type="InterPro" id="IPR029039">
    <property type="entry name" value="Flavoprotein-like_sf"/>
</dbReference>
<dbReference type="PRINTS" id="PR00369">
    <property type="entry name" value="FLAVODOXIN"/>
</dbReference>
<comment type="similarity">
    <text evidence="4">Belongs to the NOS family.</text>
</comment>
<evidence type="ECO:0000256" key="15">
    <source>
        <dbReference type="SAM" id="MobiDB-lite"/>
    </source>
</evidence>
<organism evidence="18 20">
    <name type="scientific">Didymodactylos carnosus</name>
    <dbReference type="NCBI Taxonomy" id="1234261"/>
    <lineage>
        <taxon>Eukaryota</taxon>
        <taxon>Metazoa</taxon>
        <taxon>Spiralia</taxon>
        <taxon>Gnathifera</taxon>
        <taxon>Rotifera</taxon>
        <taxon>Eurotatoria</taxon>
        <taxon>Bdelloidea</taxon>
        <taxon>Philodinida</taxon>
        <taxon>Philodinidae</taxon>
        <taxon>Didymodactylos</taxon>
    </lineage>
</organism>
<dbReference type="SUPFAM" id="SSF52218">
    <property type="entry name" value="Flavoproteins"/>
    <property type="match status" value="1"/>
</dbReference>
<proteinExistence type="inferred from homology"/>
<dbReference type="Pfam" id="PF02898">
    <property type="entry name" value="NO_synthase"/>
    <property type="match status" value="1"/>
</dbReference>
<dbReference type="SUPFAM" id="SSF63380">
    <property type="entry name" value="Riboflavin synthase domain-like"/>
    <property type="match status" value="1"/>
</dbReference>
<comment type="cofactor">
    <cofactor evidence="3">
        <name>FAD</name>
        <dbReference type="ChEBI" id="CHEBI:57692"/>
    </cofactor>
</comment>
<dbReference type="InterPro" id="IPR001094">
    <property type="entry name" value="Flavdoxin-like"/>
</dbReference>
<evidence type="ECO:0000313" key="19">
    <source>
        <dbReference type="EMBL" id="CAF4090800.1"/>
    </source>
</evidence>
<evidence type="ECO:0000256" key="5">
    <source>
        <dbReference type="ARBA" id="ARBA00012989"/>
    </source>
</evidence>
<keyword evidence="10" id="KW-0274">FAD</keyword>
<evidence type="ECO:0000313" key="20">
    <source>
        <dbReference type="Proteomes" id="UP000663829"/>
    </source>
</evidence>
<comment type="cofactor">
    <cofactor evidence="1">
        <name>FMN</name>
        <dbReference type="ChEBI" id="CHEBI:58210"/>
    </cofactor>
</comment>
<dbReference type="PANTHER" id="PTHR43410">
    <property type="entry name" value="NITRIC OXIDE SYNTHASE OXYGENASE"/>
    <property type="match status" value="1"/>
</dbReference>
<evidence type="ECO:0000256" key="1">
    <source>
        <dbReference type="ARBA" id="ARBA00001917"/>
    </source>
</evidence>
<dbReference type="InterPro" id="IPR003097">
    <property type="entry name" value="CysJ-like_FAD-binding"/>
</dbReference>
<dbReference type="GO" id="GO:0010181">
    <property type="term" value="F:FMN binding"/>
    <property type="evidence" value="ECO:0007669"/>
    <property type="project" value="InterPro"/>
</dbReference>
<evidence type="ECO:0000256" key="4">
    <source>
        <dbReference type="ARBA" id="ARBA00006267"/>
    </source>
</evidence>
<dbReference type="GO" id="GO:0004517">
    <property type="term" value="F:nitric-oxide synthase activity"/>
    <property type="evidence" value="ECO:0007669"/>
    <property type="project" value="UniProtKB-EC"/>
</dbReference>
<keyword evidence="7" id="KW-0285">Flavoprotein</keyword>
<evidence type="ECO:0000256" key="16">
    <source>
        <dbReference type="SAM" id="Phobius"/>
    </source>
</evidence>
<feature type="region of interest" description="Disordered" evidence="15">
    <location>
        <begin position="585"/>
        <end position="609"/>
    </location>
</feature>
<dbReference type="InterPro" id="IPR044944">
    <property type="entry name" value="NOS_dom_3"/>
</dbReference>
<dbReference type="SUPFAM" id="SSF56512">
    <property type="entry name" value="Nitric oxide (NO) synthase oxygenase domain"/>
    <property type="match status" value="1"/>
</dbReference>
<dbReference type="GO" id="GO:0006809">
    <property type="term" value="P:nitric oxide biosynthetic process"/>
    <property type="evidence" value="ECO:0007669"/>
    <property type="project" value="InterPro"/>
</dbReference>
<dbReference type="Pfam" id="PF00258">
    <property type="entry name" value="Flavodoxin_1"/>
    <property type="match status" value="1"/>
</dbReference>
<evidence type="ECO:0000256" key="8">
    <source>
        <dbReference type="ARBA" id="ARBA00022643"/>
    </source>
</evidence>
<dbReference type="InterPro" id="IPR017938">
    <property type="entry name" value="Riboflavin_synthase-like_b-brl"/>
</dbReference>
<dbReference type="InterPro" id="IPR011042">
    <property type="entry name" value="6-blade_b-propeller_TolB-like"/>
</dbReference>
<accession>A0A815CI10</accession>
<dbReference type="InterPro" id="IPR044940">
    <property type="entry name" value="NOS_dom_2"/>
</dbReference>
<evidence type="ECO:0000256" key="14">
    <source>
        <dbReference type="ARBA" id="ARBA00023004"/>
    </source>
</evidence>
<dbReference type="Gene3D" id="3.90.1230.10">
    <property type="entry name" value="Nitric Oxide Synthase, Chain A, domain 3"/>
    <property type="match status" value="1"/>
</dbReference>
<dbReference type="EC" id="1.14.13.39" evidence="5"/>
<evidence type="ECO:0000256" key="9">
    <source>
        <dbReference type="ARBA" id="ARBA00022723"/>
    </source>
</evidence>
<gene>
    <name evidence="18" type="ORF">GPM918_LOCUS27878</name>
    <name evidence="19" type="ORF">SRO942_LOCUS28289</name>
</gene>
<sequence>MVLMNGDKCPFINDKTFTAINGPALSPNGDHNTSRQIPETKSKQLRNYQSGQSIEVSCPVSDPNWDCRHHVCTSTLMSLATHAHENKSSNEHATVESESMSPDKIRKEAYDFLSIFHTDKGTSDTDYQNRLHEIDREIQQTGTYTQTFDEIEYGCQLAWRNAARCINRLFWRKLKVIDRRHVQTHDEMFKEICDHMRLAFNKGTLQATTLVFGRGARTWSTQYLRYACYEQVDGSLLGDPANRELTKAAMEIGWNKREKERTQWDVLPIIVQCDPDVPPSWYDLPKDLQFQVFLSHPDPKYDAAIRSLGLRWFAQPFVSDKAIEIGGIVYQCVPFSGWFMQTEVGRNLCDLQRYNFIPKLANLLNLDVTAAANSQLNIDRIYVEINAAVLYSFEQAKVAIVDHHTAATGFMKFLDQEVKQRGNTPADWIWLVPPISGGMSTLFHQEMLNYVVKPRVLDQRDPWTYYAPFQRKKPALKMSLTNTRHRWLIVRAGCTIIGFALRAVRKRVFVNVLYASASGTAQSYAEQMIKRLMTAGYNAKLMELDSYSFEQPSTQSRSIVFIITSTFGQGNAPDGGQMVEEWLQEETNEDDTSNNNDKRHSMQMHADSRSTKTGKVSLKRYTYAVCAIGSSAYPFFCGFGKLVDRAFQQLGGQRLVPFATCDALNQQYKSYTEWEETTIIALKKMYPHTGTVIHPARSTSIPRPPSLQRATSYVEQQVNINISVRPTYIPLKFHPDSDEISRSEQVGPFTKDNPFSATVIQNIELTGANNIIGDPLPQESQPLASLPSAASAHSKKLPIPSHFTNVNNDEYRSVRLLILDSTGLTYYPGDHVCILPENTLANVNGVILACGWQLGNKLLNESCSLESFTNGKYKTLRQILTHFVDLTTTPRPHTLNTFATYATDPSQQRQILELGKGGQRYMDWLVNLPTVKEMLEQFPSIQIPLDELIQPYILFLFSLFIFPFFLIYIDKNLTIYIADTYNNRIVKWIKNSDYGILVAGGNGAGSLKNQLYWPSGVYVHETDGGTIYIADSKNERIQQWLINSTEGRTIAGSESGISGLRLDQLSSPVQIKFDKDFNLYVVDIENARILKFNLLHNGYGCD</sequence>
<feature type="transmembrane region" description="Helical" evidence="16">
    <location>
        <begin position="949"/>
        <end position="969"/>
    </location>
</feature>
<dbReference type="InterPro" id="IPR004030">
    <property type="entry name" value="NOS_N"/>
</dbReference>
<evidence type="ECO:0000256" key="11">
    <source>
        <dbReference type="ARBA" id="ARBA00022857"/>
    </source>
</evidence>